<sequence>MRLQLTKGARLTKGWLQFHGPKNARNKSRNLEGRDSDFSIFSNHSISNLSHLPSSHLKPPRPAPMRRGRKVKSQGFVGLLTATTNLISLSHLIIGRESKPKGFLWWHSGRSSISVWSGCPPVA</sequence>
<reference evidence="2 3" key="1">
    <citation type="journal article" date="2019" name="Sci. Rep.">
        <title>Orb-weaving spider Araneus ventricosus genome elucidates the spidroin gene catalogue.</title>
        <authorList>
            <person name="Kono N."/>
            <person name="Nakamura H."/>
            <person name="Ohtoshi R."/>
            <person name="Moran D.A.P."/>
            <person name="Shinohara A."/>
            <person name="Yoshida Y."/>
            <person name="Fujiwara M."/>
            <person name="Mori M."/>
            <person name="Tomita M."/>
            <person name="Arakawa K."/>
        </authorList>
    </citation>
    <scope>NUCLEOTIDE SEQUENCE [LARGE SCALE GENOMIC DNA]</scope>
</reference>
<feature type="transmembrane region" description="Helical" evidence="1">
    <location>
        <begin position="75"/>
        <end position="94"/>
    </location>
</feature>
<evidence type="ECO:0000313" key="2">
    <source>
        <dbReference type="EMBL" id="GBN35558.1"/>
    </source>
</evidence>
<dbReference type="AlphaFoldDB" id="A0A4Y2N7Z8"/>
<protein>
    <submittedName>
        <fullName evidence="2">Uncharacterized protein</fullName>
    </submittedName>
</protein>
<dbReference type="Proteomes" id="UP000499080">
    <property type="component" value="Unassembled WGS sequence"/>
</dbReference>
<keyword evidence="1" id="KW-1133">Transmembrane helix</keyword>
<dbReference type="EMBL" id="BGPR01008713">
    <property type="protein sequence ID" value="GBN35558.1"/>
    <property type="molecule type" value="Genomic_DNA"/>
</dbReference>
<name>A0A4Y2N7Z8_ARAVE</name>
<organism evidence="2 3">
    <name type="scientific">Araneus ventricosus</name>
    <name type="common">Orbweaver spider</name>
    <name type="synonym">Epeira ventricosa</name>
    <dbReference type="NCBI Taxonomy" id="182803"/>
    <lineage>
        <taxon>Eukaryota</taxon>
        <taxon>Metazoa</taxon>
        <taxon>Ecdysozoa</taxon>
        <taxon>Arthropoda</taxon>
        <taxon>Chelicerata</taxon>
        <taxon>Arachnida</taxon>
        <taxon>Araneae</taxon>
        <taxon>Araneomorphae</taxon>
        <taxon>Entelegynae</taxon>
        <taxon>Araneoidea</taxon>
        <taxon>Araneidae</taxon>
        <taxon>Araneus</taxon>
    </lineage>
</organism>
<evidence type="ECO:0000256" key="1">
    <source>
        <dbReference type="SAM" id="Phobius"/>
    </source>
</evidence>
<gene>
    <name evidence="2" type="ORF">AVEN_57028_1</name>
</gene>
<accession>A0A4Y2N7Z8</accession>
<comment type="caution">
    <text evidence="2">The sequence shown here is derived from an EMBL/GenBank/DDBJ whole genome shotgun (WGS) entry which is preliminary data.</text>
</comment>
<keyword evidence="1" id="KW-0472">Membrane</keyword>
<proteinExistence type="predicted"/>
<keyword evidence="3" id="KW-1185">Reference proteome</keyword>
<keyword evidence="1" id="KW-0812">Transmembrane</keyword>
<evidence type="ECO:0000313" key="3">
    <source>
        <dbReference type="Proteomes" id="UP000499080"/>
    </source>
</evidence>